<gene>
    <name evidence="2" type="ORF">AAG570_007996</name>
</gene>
<proteinExistence type="predicted"/>
<organism evidence="2 3">
    <name type="scientific">Ranatra chinensis</name>
    <dbReference type="NCBI Taxonomy" id="642074"/>
    <lineage>
        <taxon>Eukaryota</taxon>
        <taxon>Metazoa</taxon>
        <taxon>Ecdysozoa</taxon>
        <taxon>Arthropoda</taxon>
        <taxon>Hexapoda</taxon>
        <taxon>Insecta</taxon>
        <taxon>Pterygota</taxon>
        <taxon>Neoptera</taxon>
        <taxon>Paraneoptera</taxon>
        <taxon>Hemiptera</taxon>
        <taxon>Heteroptera</taxon>
        <taxon>Panheteroptera</taxon>
        <taxon>Nepomorpha</taxon>
        <taxon>Nepidae</taxon>
        <taxon>Ranatrinae</taxon>
        <taxon>Ranatra</taxon>
    </lineage>
</organism>
<dbReference type="AlphaFoldDB" id="A0ABD0XTN0"/>
<name>A0ABD0XTN0_9HEMI</name>
<feature type="compositionally biased region" description="Basic and acidic residues" evidence="1">
    <location>
        <begin position="578"/>
        <end position="594"/>
    </location>
</feature>
<dbReference type="PANTHER" id="PTHR21219">
    <property type="entry name" value="FI19613P1"/>
    <property type="match status" value="1"/>
</dbReference>
<dbReference type="EMBL" id="JBFDAA010000022">
    <property type="protein sequence ID" value="KAL1110468.1"/>
    <property type="molecule type" value="Genomic_DNA"/>
</dbReference>
<reference evidence="2 3" key="1">
    <citation type="submission" date="2024-07" db="EMBL/GenBank/DDBJ databases">
        <title>Chromosome-level genome assembly of the water stick insect Ranatra chinensis (Heteroptera: Nepidae).</title>
        <authorList>
            <person name="Liu X."/>
        </authorList>
    </citation>
    <scope>NUCLEOTIDE SEQUENCE [LARGE SCALE GENOMIC DNA]</scope>
    <source>
        <strain evidence="2">Cailab_2021Rc</strain>
        <tissue evidence="2">Muscle</tissue>
    </source>
</reference>
<comment type="caution">
    <text evidence="2">The sequence shown here is derived from an EMBL/GenBank/DDBJ whole genome shotgun (WGS) entry which is preliminary data.</text>
</comment>
<dbReference type="PANTHER" id="PTHR21219:SF4">
    <property type="entry name" value="PID DOMAIN-CONTAINING PROTEIN"/>
    <property type="match status" value="1"/>
</dbReference>
<evidence type="ECO:0000313" key="3">
    <source>
        <dbReference type="Proteomes" id="UP001558652"/>
    </source>
</evidence>
<dbReference type="Proteomes" id="UP001558652">
    <property type="component" value="Unassembled WGS sequence"/>
</dbReference>
<accession>A0ABD0XTN0</accession>
<evidence type="ECO:0000256" key="1">
    <source>
        <dbReference type="SAM" id="MobiDB-lite"/>
    </source>
</evidence>
<feature type="region of interest" description="Disordered" evidence="1">
    <location>
        <begin position="567"/>
        <end position="598"/>
    </location>
</feature>
<keyword evidence="3" id="KW-1185">Reference proteome</keyword>
<protein>
    <submittedName>
        <fullName evidence="2">Uncharacterized protein</fullName>
    </submittedName>
</protein>
<sequence>MFNYDCRDDVSTSGCSLHDKRRIDSMFEEHRSAVSNSTGRKSSSISINSISEEKNKFSVDYIGSTPVGTQVTSLGSLQRPLKRLWLQGNRGRSSDRPVGNSILEITQAGLNVTGPEGSRAYPFSAIVVWAALKLTGKCTPEGIRYAFLPPAADRWAPDRSGLFWRARARDVALPAALEPPLLALVTGGRGGRLHCHCFLTDSPREAVVAAASLYAALVRWVPPQPPPPPPPPAQSARTPWRLRRDSGGDVLTRVAIPRSRCFLRTGSGRADLLANAISVSTPDDASGDGLLGLDRLFREFRRQEGLYDIDEILNNIINSEGMSFNDLRPIYKEFVLKLALLLTKDELYRRSESIMRRQRRTRNRLKLKNGRKSKAFTVGGNFKRALKKSVSGLRSSKRARDCIEFTSVLLPSCGEANNAPLGYRGRTRCDTPAASGRIGNFVKISLRRIMAPKFKNRADAVQRPDKEDGTSKLILNAESGDSPITPPDYQSCSECGYDSETCTCASAEKCYCSLGKSERTHRPPDSAWSQLNERDLTARDGSFFRRSTDDRPSAFEQLKMCGFAVSESSHSRSVSPQRDFEGHETGRERGDRFSKPRKLGIGSSTSLEFVRMGYTEEKLSKSYLDLGHRQKKTDKLAERGLGIGMNPPPCDSAHSRKDNPHGSAVHCQLMDGGGGFGSCKSRGDKEKKILVVSARDPSGKVVYMGATGRKPKTNGDQCAQADEALSVKKLAEIASLFCQTRKGEIYDTLGRNEYLNISEVKDNFTDANLENSLGYFP</sequence>
<evidence type="ECO:0000313" key="2">
    <source>
        <dbReference type="EMBL" id="KAL1110468.1"/>
    </source>
</evidence>